<accession>W7X309</accession>
<dbReference type="EMBL" id="GG662447">
    <property type="protein sequence ID" value="EWS71827.1"/>
    <property type="molecule type" value="Genomic_DNA"/>
</dbReference>
<gene>
    <name evidence="1" type="ORF">TTHERM_000716348</name>
</gene>
<evidence type="ECO:0000313" key="2">
    <source>
        <dbReference type="Proteomes" id="UP000009168"/>
    </source>
</evidence>
<proteinExistence type="predicted"/>
<organism evidence="1 2">
    <name type="scientific">Tetrahymena thermophila (strain SB210)</name>
    <dbReference type="NCBI Taxonomy" id="312017"/>
    <lineage>
        <taxon>Eukaryota</taxon>
        <taxon>Sar</taxon>
        <taxon>Alveolata</taxon>
        <taxon>Ciliophora</taxon>
        <taxon>Intramacronucleata</taxon>
        <taxon>Oligohymenophorea</taxon>
        <taxon>Hymenostomatida</taxon>
        <taxon>Tetrahymenina</taxon>
        <taxon>Tetrahymenidae</taxon>
        <taxon>Tetrahymena</taxon>
    </lineage>
</organism>
<dbReference type="AlphaFoldDB" id="W7X309"/>
<dbReference type="KEGG" id="tet:TTHERM_000716348"/>
<protein>
    <submittedName>
        <fullName evidence="1">Uncharacterized protein</fullName>
    </submittedName>
</protein>
<sequence>MSSLDSTFSYTSQKLFYSFNSESSSQSQHTNNQGDYADSNVNKVLFLIQSNFYLC</sequence>
<dbReference type="RefSeq" id="XP_012655649.1">
    <property type="nucleotide sequence ID" value="XM_012800195.1"/>
</dbReference>
<keyword evidence="2" id="KW-1185">Reference proteome</keyword>
<evidence type="ECO:0000313" key="1">
    <source>
        <dbReference type="EMBL" id="EWS71827.1"/>
    </source>
</evidence>
<reference evidence="2" key="1">
    <citation type="journal article" date="2006" name="PLoS Biol.">
        <title>Macronuclear genome sequence of the ciliate Tetrahymena thermophila, a model eukaryote.</title>
        <authorList>
            <person name="Eisen J.A."/>
            <person name="Coyne R.S."/>
            <person name="Wu M."/>
            <person name="Wu D."/>
            <person name="Thiagarajan M."/>
            <person name="Wortman J.R."/>
            <person name="Badger J.H."/>
            <person name="Ren Q."/>
            <person name="Amedeo P."/>
            <person name="Jones K.M."/>
            <person name="Tallon L.J."/>
            <person name="Delcher A.L."/>
            <person name="Salzberg S.L."/>
            <person name="Silva J.C."/>
            <person name="Haas B.J."/>
            <person name="Majoros W.H."/>
            <person name="Farzad M."/>
            <person name="Carlton J.M."/>
            <person name="Smith R.K. Jr."/>
            <person name="Garg J."/>
            <person name="Pearlman R.E."/>
            <person name="Karrer K.M."/>
            <person name="Sun L."/>
            <person name="Manning G."/>
            <person name="Elde N.C."/>
            <person name="Turkewitz A.P."/>
            <person name="Asai D.J."/>
            <person name="Wilkes D.E."/>
            <person name="Wang Y."/>
            <person name="Cai H."/>
            <person name="Collins K."/>
            <person name="Stewart B.A."/>
            <person name="Lee S.R."/>
            <person name="Wilamowska K."/>
            <person name="Weinberg Z."/>
            <person name="Ruzzo W.L."/>
            <person name="Wloga D."/>
            <person name="Gaertig J."/>
            <person name="Frankel J."/>
            <person name="Tsao C.-C."/>
            <person name="Gorovsky M.A."/>
            <person name="Keeling P.J."/>
            <person name="Waller R.F."/>
            <person name="Patron N.J."/>
            <person name="Cherry J.M."/>
            <person name="Stover N.A."/>
            <person name="Krieger C.J."/>
            <person name="del Toro C."/>
            <person name="Ryder H.F."/>
            <person name="Williamson S.C."/>
            <person name="Barbeau R.A."/>
            <person name="Hamilton E.P."/>
            <person name="Orias E."/>
        </authorList>
    </citation>
    <scope>NUCLEOTIDE SEQUENCE [LARGE SCALE GENOMIC DNA]</scope>
    <source>
        <strain evidence="2">SB210</strain>
    </source>
</reference>
<dbReference type="InParanoid" id="W7X309"/>
<name>W7X309_TETTS</name>
<dbReference type="Proteomes" id="UP000009168">
    <property type="component" value="Unassembled WGS sequence"/>
</dbReference>
<dbReference type="GeneID" id="24440352"/>